<accession>A0A4Q9HRC9</accession>
<keyword evidence="2" id="KW-1185">Reference proteome</keyword>
<dbReference type="AlphaFoldDB" id="A0A4Q9HRC9"/>
<sequence>MTDLPSDLTRLQTLETWLQISLDRVRRQIAATEREATAQRHAAMPPPRPEWEVQLGIGRDGHPIALHVGGCRAAGRRSRPVDRDQALRALVEGVEACMLCRPDTELGLLD</sequence>
<evidence type="ECO:0000313" key="2">
    <source>
        <dbReference type="Proteomes" id="UP000292452"/>
    </source>
</evidence>
<dbReference type="Pfam" id="PF19746">
    <property type="entry name" value="DUF6233"/>
    <property type="match status" value="1"/>
</dbReference>
<gene>
    <name evidence="1" type="ORF">EYS09_22240</name>
</gene>
<protein>
    <submittedName>
        <fullName evidence="1">Uncharacterized protein</fullName>
    </submittedName>
</protein>
<dbReference type="RefSeq" id="WP_131124570.1">
    <property type="nucleotide sequence ID" value="NZ_SIXH01000216.1"/>
</dbReference>
<dbReference type="EMBL" id="SIXH01000216">
    <property type="protein sequence ID" value="TBO57533.1"/>
    <property type="molecule type" value="Genomic_DNA"/>
</dbReference>
<name>A0A4Q9HRC9_STRKA</name>
<comment type="caution">
    <text evidence="1">The sequence shown here is derived from an EMBL/GenBank/DDBJ whole genome shotgun (WGS) entry which is preliminary data.</text>
</comment>
<reference evidence="1 2" key="1">
    <citation type="submission" date="2019-02" db="EMBL/GenBank/DDBJ databases">
        <title>Draft Genome Sequence of Streptomyces sp. AM-2504, identified by 16S rRNA comparative analysis as a Streptomyces Kasugaensis strain.</title>
        <authorList>
            <person name="Napolioni V."/>
            <person name="Giuliodori A.M."/>
            <person name="Spurio R."/>
            <person name="Fabbretti A."/>
        </authorList>
    </citation>
    <scope>NUCLEOTIDE SEQUENCE [LARGE SCALE GENOMIC DNA]</scope>
    <source>
        <strain evidence="1 2">AM-2504</strain>
    </source>
</reference>
<organism evidence="1 2">
    <name type="scientific">Streptomyces kasugaensis</name>
    <dbReference type="NCBI Taxonomy" id="1946"/>
    <lineage>
        <taxon>Bacteria</taxon>
        <taxon>Bacillati</taxon>
        <taxon>Actinomycetota</taxon>
        <taxon>Actinomycetes</taxon>
        <taxon>Kitasatosporales</taxon>
        <taxon>Streptomycetaceae</taxon>
        <taxon>Streptomyces</taxon>
    </lineage>
</organism>
<proteinExistence type="predicted"/>
<dbReference type="Proteomes" id="UP000292452">
    <property type="component" value="Unassembled WGS sequence"/>
</dbReference>
<dbReference type="InterPro" id="IPR046200">
    <property type="entry name" value="DUF6233"/>
</dbReference>
<evidence type="ECO:0000313" key="1">
    <source>
        <dbReference type="EMBL" id="TBO57533.1"/>
    </source>
</evidence>